<feature type="compositionally biased region" description="Polar residues" evidence="5">
    <location>
        <begin position="312"/>
        <end position="322"/>
    </location>
</feature>
<evidence type="ECO:0000313" key="7">
    <source>
        <dbReference type="Proteomes" id="UP000529852"/>
    </source>
</evidence>
<dbReference type="GO" id="GO:0005737">
    <property type="term" value="C:cytoplasm"/>
    <property type="evidence" value="ECO:0007669"/>
    <property type="project" value="TreeGrafter"/>
</dbReference>
<proteinExistence type="inferred from homology"/>
<evidence type="ECO:0000256" key="4">
    <source>
        <dbReference type="ARBA" id="ARBA00022737"/>
    </source>
</evidence>
<dbReference type="AlphaFoldDB" id="A0A7K5BGD5"/>
<reference evidence="6 7" key="1">
    <citation type="submission" date="2019-09" db="EMBL/GenBank/DDBJ databases">
        <title>Bird 10,000 Genomes (B10K) Project - Family phase.</title>
        <authorList>
            <person name="Zhang G."/>
        </authorList>
    </citation>
    <scope>NUCLEOTIDE SEQUENCE [LARGE SCALE GENOMIC DNA]</scope>
    <source>
        <strain evidence="6">B10K-DU-003-06</strain>
    </source>
</reference>
<keyword evidence="7" id="KW-1185">Reference proteome</keyword>
<dbReference type="GO" id="GO:0008318">
    <property type="term" value="F:protein prenyltransferase activity"/>
    <property type="evidence" value="ECO:0007669"/>
    <property type="project" value="InterPro"/>
</dbReference>
<keyword evidence="3" id="KW-0808">Transferase</keyword>
<dbReference type="PANTHER" id="PTHR11129">
    <property type="entry name" value="PROTEIN FARNESYLTRANSFERASE ALPHA SUBUNIT/RAB GERANYLGERANYL TRANSFERASE ALPHA SUBUNIT"/>
    <property type="match status" value="1"/>
</dbReference>
<dbReference type="Pfam" id="PF01239">
    <property type="entry name" value="PPTA"/>
    <property type="match status" value="4"/>
</dbReference>
<comment type="similarity">
    <text evidence="1">Belongs to the protein prenyltransferase subunit alpha family.</text>
</comment>
<evidence type="ECO:0000256" key="2">
    <source>
        <dbReference type="ARBA" id="ARBA00022602"/>
    </source>
</evidence>
<dbReference type="Gene3D" id="1.25.40.120">
    <property type="entry name" value="Protein prenylyltransferase"/>
    <property type="match status" value="1"/>
</dbReference>
<accession>A0A7K5BGD5</accession>
<dbReference type="SUPFAM" id="SSF48439">
    <property type="entry name" value="Protein prenylyltransferase"/>
    <property type="match status" value="1"/>
</dbReference>
<dbReference type="PANTHER" id="PTHR11129:SF3">
    <property type="entry name" value="PROTEIN PRENYLTRANSFERASE ALPHA SUBUNIT REPEAT-CONTAINING PROTEIN 1"/>
    <property type="match status" value="1"/>
</dbReference>
<evidence type="ECO:0000256" key="1">
    <source>
        <dbReference type="ARBA" id="ARBA00006734"/>
    </source>
</evidence>
<keyword evidence="2" id="KW-0637">Prenyltransferase</keyword>
<sequence length="374" mass="42953">DEIGLIPCPEARYNRSPIVLVENKLGVESWCVKFLLPYVHNKLLLYRQRKQWLNKDELIDITCTLLLLNPDFTTAWNVRKELILSGTLNPLKDLHLGKLALTKFPKSPETWIHRRWVLQQLIQENSLPSLATKGNLGAAPVERIHQLVQEEMNVCSEAAGRYPSNYNAWSHRIWVLQHLAKLTVKVLLDELSSTKYWVSMHVSDHSGFHYRQFLLNSLIGRTVSNSKVLVNEQSPNFQKEEESAGTEAACAEEQSIDLPRRLEEEMQLCTELIDNYPGHETLWCHSDETLNNSHHSPATSHMAQAMDVDGLNESSSKQGYTQETKRLKRAPMQDSLGPEMEYQFIDKVLSTCRDVDQARFATAYRKWLVTFLGQ</sequence>
<dbReference type="Proteomes" id="UP000529852">
    <property type="component" value="Unassembled WGS sequence"/>
</dbReference>
<dbReference type="EMBL" id="VYZD01002235">
    <property type="protein sequence ID" value="NWR95056.1"/>
    <property type="molecule type" value="Genomic_DNA"/>
</dbReference>
<feature type="region of interest" description="Disordered" evidence="5">
    <location>
        <begin position="312"/>
        <end position="332"/>
    </location>
</feature>
<organism evidence="6 7">
    <name type="scientific">Furnarius figulus</name>
    <dbReference type="NCBI Taxonomy" id="463165"/>
    <lineage>
        <taxon>Eukaryota</taxon>
        <taxon>Metazoa</taxon>
        <taxon>Chordata</taxon>
        <taxon>Craniata</taxon>
        <taxon>Vertebrata</taxon>
        <taxon>Euteleostomi</taxon>
        <taxon>Archelosauria</taxon>
        <taxon>Archosauria</taxon>
        <taxon>Dinosauria</taxon>
        <taxon>Saurischia</taxon>
        <taxon>Theropoda</taxon>
        <taxon>Coelurosauria</taxon>
        <taxon>Aves</taxon>
        <taxon>Neognathae</taxon>
        <taxon>Neoaves</taxon>
        <taxon>Telluraves</taxon>
        <taxon>Australaves</taxon>
        <taxon>Passeriformes</taxon>
        <taxon>Furnariidae</taxon>
        <taxon>Furnarius</taxon>
    </lineage>
</organism>
<evidence type="ECO:0000313" key="6">
    <source>
        <dbReference type="EMBL" id="NWR95056.1"/>
    </source>
</evidence>
<evidence type="ECO:0000256" key="3">
    <source>
        <dbReference type="ARBA" id="ARBA00022679"/>
    </source>
</evidence>
<dbReference type="PROSITE" id="PS51147">
    <property type="entry name" value="PFTA"/>
    <property type="match status" value="2"/>
</dbReference>
<feature type="non-terminal residue" evidence="6">
    <location>
        <position position="1"/>
    </location>
</feature>
<comment type="caution">
    <text evidence="6">The sequence shown here is derived from an EMBL/GenBank/DDBJ whole genome shotgun (WGS) entry which is preliminary data.</text>
</comment>
<dbReference type="InterPro" id="IPR002088">
    <property type="entry name" value="Prenyl_trans_a"/>
</dbReference>
<name>A0A7K5BGD5_9FURN</name>
<gene>
    <name evidence="6" type="primary">Ptar1</name>
    <name evidence="6" type="ORF">FURFIG_R11759</name>
</gene>
<dbReference type="FunFam" id="1.25.40.120:FF:000012">
    <property type="entry name" value="Protein prenyltransferase alpha subunit repeat containing 1"/>
    <property type="match status" value="1"/>
</dbReference>
<evidence type="ECO:0000256" key="5">
    <source>
        <dbReference type="SAM" id="MobiDB-lite"/>
    </source>
</evidence>
<protein>
    <submittedName>
        <fullName evidence="6">PTAR1 protein</fullName>
    </submittedName>
</protein>
<keyword evidence="4" id="KW-0677">Repeat</keyword>
<feature type="non-terminal residue" evidence="6">
    <location>
        <position position="374"/>
    </location>
</feature>